<evidence type="ECO:0000313" key="1">
    <source>
        <dbReference type="EMBL" id="VEL12715.1"/>
    </source>
</evidence>
<keyword evidence="2" id="KW-1185">Reference proteome</keyword>
<reference evidence="1" key="1">
    <citation type="submission" date="2018-11" db="EMBL/GenBank/DDBJ databases">
        <authorList>
            <consortium name="Pathogen Informatics"/>
        </authorList>
    </citation>
    <scope>NUCLEOTIDE SEQUENCE</scope>
</reference>
<protein>
    <submittedName>
        <fullName evidence="1">Uncharacterized protein</fullName>
    </submittedName>
</protein>
<comment type="caution">
    <text evidence="1">The sequence shown here is derived from an EMBL/GenBank/DDBJ whole genome shotgun (WGS) entry which is preliminary data.</text>
</comment>
<name>A0A3S5CJ86_9PLAT</name>
<organism evidence="1 2">
    <name type="scientific">Protopolystoma xenopodis</name>
    <dbReference type="NCBI Taxonomy" id="117903"/>
    <lineage>
        <taxon>Eukaryota</taxon>
        <taxon>Metazoa</taxon>
        <taxon>Spiralia</taxon>
        <taxon>Lophotrochozoa</taxon>
        <taxon>Platyhelminthes</taxon>
        <taxon>Monogenea</taxon>
        <taxon>Polyopisthocotylea</taxon>
        <taxon>Polystomatidea</taxon>
        <taxon>Polystomatidae</taxon>
        <taxon>Protopolystoma</taxon>
    </lineage>
</organism>
<dbReference type="EMBL" id="CAAALY010015593">
    <property type="protein sequence ID" value="VEL12715.1"/>
    <property type="molecule type" value="Genomic_DNA"/>
</dbReference>
<gene>
    <name evidence="1" type="ORF">PXEA_LOCUS6155</name>
</gene>
<dbReference type="AlphaFoldDB" id="A0A3S5CJ86"/>
<sequence>MLGVGVVAGTVSSPLPIVELPSHSTVIGLQFIVSPGPRPTCEACRFSDSDPQLHRHPLRPLHFAPTTISSLDIRGLLVCTKTHKSAQPSSRPEPVL</sequence>
<proteinExistence type="predicted"/>
<evidence type="ECO:0000313" key="2">
    <source>
        <dbReference type="Proteomes" id="UP000784294"/>
    </source>
</evidence>
<accession>A0A3S5CJ86</accession>
<dbReference type="Proteomes" id="UP000784294">
    <property type="component" value="Unassembled WGS sequence"/>
</dbReference>